<dbReference type="InterPro" id="IPR021072">
    <property type="entry name" value="MAGE_N"/>
</dbReference>
<dbReference type="FunFam" id="1.10.10.1200:FF:000007">
    <property type="entry name" value="Melanoma-associated antigen C2"/>
    <property type="match status" value="1"/>
</dbReference>
<dbReference type="SMART" id="SM01392">
    <property type="entry name" value="MAGE_N"/>
    <property type="match status" value="1"/>
</dbReference>
<protein>
    <submittedName>
        <fullName evidence="4">Melanoma-associated antigen B2-like</fullName>
    </submittedName>
</protein>
<dbReference type="PROSITE" id="PS50838">
    <property type="entry name" value="MAGE"/>
    <property type="match status" value="1"/>
</dbReference>
<dbReference type="GeneID" id="103210288"/>
<evidence type="ECO:0000313" key="4">
    <source>
        <dbReference type="RefSeq" id="XP_007954402.1"/>
    </source>
</evidence>
<dbReference type="InterPro" id="IPR041898">
    <property type="entry name" value="MAGE_WH1"/>
</dbReference>
<gene>
    <name evidence="4" type="primary">LOC103210288</name>
</gene>
<dbReference type="OrthoDB" id="205198at2759"/>
<feature type="domain" description="MAGE" evidence="2">
    <location>
        <begin position="117"/>
        <end position="316"/>
    </location>
</feature>
<dbReference type="GO" id="GO:0005634">
    <property type="term" value="C:nucleus"/>
    <property type="evidence" value="ECO:0007669"/>
    <property type="project" value="TreeGrafter"/>
</dbReference>
<dbReference type="AlphaFoldDB" id="A0A8B7B3X0"/>
<reference evidence="4" key="1">
    <citation type="submission" date="2025-08" db="UniProtKB">
        <authorList>
            <consortium name="RefSeq"/>
        </authorList>
    </citation>
    <scope>IDENTIFICATION</scope>
</reference>
<dbReference type="Pfam" id="PF12440">
    <property type="entry name" value="MAGE_N"/>
    <property type="match status" value="1"/>
</dbReference>
<keyword evidence="3" id="KW-1185">Reference proteome</keyword>
<dbReference type="Gene3D" id="1.10.10.1210">
    <property type="entry name" value="MAGE homology domain, winged helix WH2 motif"/>
    <property type="match status" value="1"/>
</dbReference>
<dbReference type="PANTHER" id="PTHR11736">
    <property type="entry name" value="MELANOMA-ASSOCIATED ANTIGEN MAGE ANTIGEN"/>
    <property type="match status" value="1"/>
</dbReference>
<dbReference type="InterPro" id="IPR002190">
    <property type="entry name" value="MHD_dom"/>
</dbReference>
<dbReference type="Gene3D" id="1.10.10.1200">
    <property type="entry name" value="MAGE homology domain, winged helix WH1 motif"/>
    <property type="match status" value="1"/>
</dbReference>
<proteinExistence type="predicted"/>
<organism evidence="3 4">
    <name type="scientific">Orycteropus afer afer</name>
    <dbReference type="NCBI Taxonomy" id="1230840"/>
    <lineage>
        <taxon>Eukaryota</taxon>
        <taxon>Metazoa</taxon>
        <taxon>Chordata</taxon>
        <taxon>Craniata</taxon>
        <taxon>Vertebrata</taxon>
        <taxon>Euteleostomi</taxon>
        <taxon>Mammalia</taxon>
        <taxon>Eutheria</taxon>
        <taxon>Afrotheria</taxon>
        <taxon>Tubulidentata</taxon>
        <taxon>Orycteropodidae</taxon>
        <taxon>Orycteropus</taxon>
    </lineage>
</organism>
<dbReference type="GO" id="GO:0000122">
    <property type="term" value="P:negative regulation of transcription by RNA polymerase II"/>
    <property type="evidence" value="ECO:0007669"/>
    <property type="project" value="TreeGrafter"/>
</dbReference>
<dbReference type="InterPro" id="IPR037445">
    <property type="entry name" value="MAGE"/>
</dbReference>
<accession>A0A8B7B3X0</accession>
<evidence type="ECO:0000259" key="2">
    <source>
        <dbReference type="PROSITE" id="PS50838"/>
    </source>
</evidence>
<dbReference type="RefSeq" id="XP_007954402.1">
    <property type="nucleotide sequence ID" value="XM_007956211.1"/>
</dbReference>
<dbReference type="InterPro" id="IPR041899">
    <property type="entry name" value="MAGE_WH2"/>
</dbReference>
<evidence type="ECO:0000313" key="3">
    <source>
        <dbReference type="Proteomes" id="UP000694850"/>
    </source>
</evidence>
<feature type="region of interest" description="Disordered" evidence="1">
    <location>
        <begin position="1"/>
        <end position="78"/>
    </location>
</feature>
<feature type="region of interest" description="Disordered" evidence="1">
    <location>
        <begin position="92"/>
        <end position="114"/>
    </location>
</feature>
<dbReference type="Proteomes" id="UP000694850">
    <property type="component" value="Unplaced"/>
</dbReference>
<sequence>MPRGQKSKLRAREKRRQAQGEAQLKAQADTHDPEGAQATTGEEKGSPHSSSPSSGKSPQSFPAAGFPQGPERVPSTTTDAACVCGTKATVGAEGQEEGRASSSQAPPPTEKSQRDPLSCRVFMLLGFLLEKYKAKKHISKADMIKIINKRFKEQFPEILRRASEHIEVIFGLEVKEVDSKGQYYTIVRKWEISKEENIYGGGRYHKNGLLLPLLGLMYVIGKRATEEKIWQFLNSLGVYDGERHIIFGDPRKLITKDLVQEKYLEYQQVPNSDPPRYEFLWGPRAYDEANKTKVLEFLAKVSDMKPSTFQALYEEIRREKEGGAATEVGSLARARAHFME</sequence>
<name>A0A8B7B3X0_ORYAF</name>
<dbReference type="SMART" id="SM01373">
    <property type="entry name" value="MAGE"/>
    <property type="match status" value="1"/>
</dbReference>
<feature type="compositionally biased region" description="Low complexity" evidence="1">
    <location>
        <begin position="47"/>
        <end position="62"/>
    </location>
</feature>
<feature type="compositionally biased region" description="Basic residues" evidence="1">
    <location>
        <begin position="1"/>
        <end position="17"/>
    </location>
</feature>
<dbReference type="Pfam" id="PF01454">
    <property type="entry name" value="MAGE"/>
    <property type="match status" value="1"/>
</dbReference>
<dbReference type="FunFam" id="1.10.10.1210:FF:000001">
    <property type="entry name" value="melanoma-associated antigen D1"/>
    <property type="match status" value="1"/>
</dbReference>
<evidence type="ECO:0000256" key="1">
    <source>
        <dbReference type="SAM" id="MobiDB-lite"/>
    </source>
</evidence>
<dbReference type="PANTHER" id="PTHR11736:SF164">
    <property type="entry name" value="MELANOMA-ASSOCIATED ANTIGEN B1"/>
    <property type="match status" value="1"/>
</dbReference>